<dbReference type="Gramene" id="OB04G22100.1">
    <property type="protein sequence ID" value="OB04G22100.1"/>
    <property type="gene ID" value="OB04G22100"/>
</dbReference>
<reference evidence="2" key="2">
    <citation type="submission" date="2013-04" db="UniProtKB">
        <authorList>
            <consortium name="EnsemblPlants"/>
        </authorList>
    </citation>
    <scope>IDENTIFICATION</scope>
</reference>
<sequence>MRCNFARPCSSNGNQVQPTKNYRGTREGRGTSKPFFPPDLPAIDLSVIYTNKGRRSSRSKVESFVSFLSFFLPRARQLHRPEVVGRVDDPVVVAGGQLRLLPDHLHLLPLLPPLGEAVALQHPHHLRHLGPVHRGALCAE</sequence>
<organism evidence="2">
    <name type="scientific">Oryza brachyantha</name>
    <name type="common">malo sina</name>
    <dbReference type="NCBI Taxonomy" id="4533"/>
    <lineage>
        <taxon>Eukaryota</taxon>
        <taxon>Viridiplantae</taxon>
        <taxon>Streptophyta</taxon>
        <taxon>Embryophyta</taxon>
        <taxon>Tracheophyta</taxon>
        <taxon>Spermatophyta</taxon>
        <taxon>Magnoliopsida</taxon>
        <taxon>Liliopsida</taxon>
        <taxon>Poales</taxon>
        <taxon>Poaceae</taxon>
        <taxon>BOP clade</taxon>
        <taxon>Oryzoideae</taxon>
        <taxon>Oryzeae</taxon>
        <taxon>Oryzinae</taxon>
        <taxon>Oryza</taxon>
    </lineage>
</organism>
<feature type="region of interest" description="Disordered" evidence="1">
    <location>
        <begin position="1"/>
        <end position="34"/>
    </location>
</feature>
<feature type="compositionally biased region" description="Polar residues" evidence="1">
    <location>
        <begin position="9"/>
        <end position="22"/>
    </location>
</feature>
<dbReference type="EnsemblPlants" id="OB04G22100.1">
    <property type="protein sequence ID" value="OB04G22100.1"/>
    <property type="gene ID" value="OB04G22100"/>
</dbReference>
<dbReference type="AlphaFoldDB" id="J3LYI5"/>
<accession>J3LYI5</accession>
<dbReference type="HOGENOM" id="CLU_1838223_0_0_1"/>
<evidence type="ECO:0000256" key="1">
    <source>
        <dbReference type="SAM" id="MobiDB-lite"/>
    </source>
</evidence>
<protein>
    <submittedName>
        <fullName evidence="2">Uncharacterized protein</fullName>
    </submittedName>
</protein>
<keyword evidence="3" id="KW-1185">Reference proteome</keyword>
<evidence type="ECO:0000313" key="2">
    <source>
        <dbReference type="EnsemblPlants" id="OB04G22100.1"/>
    </source>
</evidence>
<name>J3LYI5_ORYBR</name>
<dbReference type="Proteomes" id="UP000006038">
    <property type="component" value="Chromosome 4"/>
</dbReference>
<reference evidence="2" key="1">
    <citation type="journal article" date="2013" name="Nat. Commun.">
        <title>Whole-genome sequencing of Oryza brachyantha reveals mechanisms underlying Oryza genome evolution.</title>
        <authorList>
            <person name="Chen J."/>
            <person name="Huang Q."/>
            <person name="Gao D."/>
            <person name="Wang J."/>
            <person name="Lang Y."/>
            <person name="Liu T."/>
            <person name="Li B."/>
            <person name="Bai Z."/>
            <person name="Luis Goicoechea J."/>
            <person name="Liang C."/>
            <person name="Chen C."/>
            <person name="Zhang W."/>
            <person name="Sun S."/>
            <person name="Liao Y."/>
            <person name="Zhang X."/>
            <person name="Yang L."/>
            <person name="Song C."/>
            <person name="Wang M."/>
            <person name="Shi J."/>
            <person name="Liu G."/>
            <person name="Liu J."/>
            <person name="Zhou H."/>
            <person name="Zhou W."/>
            <person name="Yu Q."/>
            <person name="An N."/>
            <person name="Chen Y."/>
            <person name="Cai Q."/>
            <person name="Wang B."/>
            <person name="Liu B."/>
            <person name="Min J."/>
            <person name="Huang Y."/>
            <person name="Wu H."/>
            <person name="Li Z."/>
            <person name="Zhang Y."/>
            <person name="Yin Y."/>
            <person name="Song W."/>
            <person name="Jiang J."/>
            <person name="Jackson S.A."/>
            <person name="Wing R.A."/>
            <person name="Wang J."/>
            <person name="Chen M."/>
        </authorList>
    </citation>
    <scope>NUCLEOTIDE SEQUENCE [LARGE SCALE GENOMIC DNA]</scope>
    <source>
        <strain evidence="2">cv. IRGC 101232</strain>
    </source>
</reference>
<proteinExistence type="predicted"/>
<evidence type="ECO:0000313" key="3">
    <source>
        <dbReference type="Proteomes" id="UP000006038"/>
    </source>
</evidence>